<reference evidence="2 3" key="1">
    <citation type="submission" date="2019-10" db="EMBL/GenBank/DDBJ databases">
        <title>Rubrobacter sp nov SCSIO 52915 isolated from a deep-sea sediment in the South China Sea.</title>
        <authorList>
            <person name="Chen R.W."/>
        </authorList>
    </citation>
    <scope>NUCLEOTIDE SEQUENCE [LARGE SCALE GENOMIC DNA]</scope>
    <source>
        <strain evidence="2 3">SCSIO 52915</strain>
    </source>
</reference>
<organism evidence="2 3">
    <name type="scientific">Rubrobacter marinus</name>
    <dbReference type="NCBI Taxonomy" id="2653852"/>
    <lineage>
        <taxon>Bacteria</taxon>
        <taxon>Bacillati</taxon>
        <taxon>Actinomycetota</taxon>
        <taxon>Rubrobacteria</taxon>
        <taxon>Rubrobacterales</taxon>
        <taxon>Rubrobacteraceae</taxon>
        <taxon>Rubrobacter</taxon>
    </lineage>
</organism>
<evidence type="ECO:0000256" key="1">
    <source>
        <dbReference type="SAM" id="MobiDB-lite"/>
    </source>
</evidence>
<name>A0A6G8PZ51_9ACTN</name>
<evidence type="ECO:0000313" key="3">
    <source>
        <dbReference type="Proteomes" id="UP000502706"/>
    </source>
</evidence>
<dbReference type="AlphaFoldDB" id="A0A6G8PZ51"/>
<feature type="region of interest" description="Disordered" evidence="1">
    <location>
        <begin position="53"/>
        <end position="74"/>
    </location>
</feature>
<protein>
    <submittedName>
        <fullName evidence="2">Uncharacterized protein</fullName>
    </submittedName>
</protein>
<evidence type="ECO:0000313" key="2">
    <source>
        <dbReference type="EMBL" id="QIN79509.1"/>
    </source>
</evidence>
<dbReference type="SUPFAM" id="SSF69118">
    <property type="entry name" value="AhpD-like"/>
    <property type="match status" value="1"/>
</dbReference>
<dbReference type="EMBL" id="CP045121">
    <property type="protein sequence ID" value="QIN79509.1"/>
    <property type="molecule type" value="Genomic_DNA"/>
</dbReference>
<dbReference type="InterPro" id="IPR029032">
    <property type="entry name" value="AhpD-like"/>
</dbReference>
<dbReference type="KEGG" id="rmar:GBA65_14380"/>
<proteinExistence type="predicted"/>
<dbReference type="RefSeq" id="WP_166397175.1">
    <property type="nucleotide sequence ID" value="NZ_CP045121.1"/>
</dbReference>
<dbReference type="Proteomes" id="UP000502706">
    <property type="component" value="Chromosome"/>
</dbReference>
<accession>A0A6G8PZ51</accession>
<keyword evidence="3" id="KW-1185">Reference proteome</keyword>
<feature type="compositionally biased region" description="Low complexity" evidence="1">
    <location>
        <begin position="57"/>
        <end position="74"/>
    </location>
</feature>
<sequence>MARISGIDPERADGPIRAVLEAQAREWGAPLSNHLIYARRPTIFRGARGMWGGLEGSGLLPPSSSRSSTAGSRP</sequence>
<gene>
    <name evidence="2" type="ORF">GBA65_14380</name>
</gene>